<reference evidence="1 2" key="1">
    <citation type="journal article" date="2013" name="Curr. Biol.">
        <title>The Genome of the Foraminiferan Reticulomyxa filosa.</title>
        <authorList>
            <person name="Glockner G."/>
            <person name="Hulsmann N."/>
            <person name="Schleicher M."/>
            <person name="Noegel A.A."/>
            <person name="Eichinger L."/>
            <person name="Gallinger C."/>
            <person name="Pawlowski J."/>
            <person name="Sierra R."/>
            <person name="Euteneuer U."/>
            <person name="Pillet L."/>
            <person name="Moustafa A."/>
            <person name="Platzer M."/>
            <person name="Groth M."/>
            <person name="Szafranski K."/>
            <person name="Schliwa M."/>
        </authorList>
    </citation>
    <scope>NUCLEOTIDE SEQUENCE [LARGE SCALE GENOMIC DNA]</scope>
</reference>
<dbReference type="Proteomes" id="UP000023152">
    <property type="component" value="Unassembled WGS sequence"/>
</dbReference>
<organism evidence="1 2">
    <name type="scientific">Reticulomyxa filosa</name>
    <dbReference type="NCBI Taxonomy" id="46433"/>
    <lineage>
        <taxon>Eukaryota</taxon>
        <taxon>Sar</taxon>
        <taxon>Rhizaria</taxon>
        <taxon>Retaria</taxon>
        <taxon>Foraminifera</taxon>
        <taxon>Monothalamids</taxon>
        <taxon>Reticulomyxidae</taxon>
        <taxon>Reticulomyxa</taxon>
    </lineage>
</organism>
<evidence type="ECO:0000313" key="2">
    <source>
        <dbReference type="Proteomes" id="UP000023152"/>
    </source>
</evidence>
<gene>
    <name evidence="1" type="ORF">RFI_24158</name>
</gene>
<evidence type="ECO:0000313" key="1">
    <source>
        <dbReference type="EMBL" id="ETO13214.1"/>
    </source>
</evidence>
<dbReference type="SUPFAM" id="SSF52047">
    <property type="entry name" value="RNI-like"/>
    <property type="match status" value="1"/>
</dbReference>
<feature type="non-terminal residue" evidence="1">
    <location>
        <position position="1"/>
    </location>
</feature>
<proteinExistence type="predicted"/>
<sequence>FLKNPEFKPFRFQFYNGKQKILTMANSQILEAIGKGQKSIRALEIQSTLPTHVMHEFPTLWNLFYLHLNGVRLPKESCQWLNATKFPNLRALAVNNLDFIPACNADIDTLNHLIEKATIYNDSNIHFKFGYSRYDVNKDVDKVRFLNAILMGCPNLISLAFINDNDNMSGITLSSSGNASMLLMPPSLEWLYVESLMQNCQIDFTQCKAIAGLHLISSIPFFVEKA</sequence>
<comment type="caution">
    <text evidence="1">The sequence shown here is derived from an EMBL/GenBank/DDBJ whole genome shotgun (WGS) entry which is preliminary data.</text>
</comment>
<dbReference type="EMBL" id="ASPP01020743">
    <property type="protein sequence ID" value="ETO13214.1"/>
    <property type="molecule type" value="Genomic_DNA"/>
</dbReference>
<protein>
    <submittedName>
        <fullName evidence="1">Uncharacterized protein</fullName>
    </submittedName>
</protein>
<name>X6MH41_RETFI</name>
<dbReference type="AlphaFoldDB" id="X6MH41"/>
<keyword evidence="2" id="KW-1185">Reference proteome</keyword>
<accession>X6MH41</accession>